<protein>
    <submittedName>
        <fullName evidence="1">Uncharacterized protein</fullName>
    </submittedName>
</protein>
<dbReference type="InterPro" id="IPR045516">
    <property type="entry name" value="DUF6477"/>
</dbReference>
<evidence type="ECO:0000313" key="2">
    <source>
        <dbReference type="Proteomes" id="UP000198417"/>
    </source>
</evidence>
<proteinExistence type="predicted"/>
<reference evidence="1 2" key="1">
    <citation type="submission" date="2017-06" db="EMBL/GenBank/DDBJ databases">
        <authorList>
            <person name="Kim H.J."/>
            <person name="Triplett B.A."/>
        </authorList>
    </citation>
    <scope>NUCLEOTIDE SEQUENCE [LARGE SCALE GENOMIC DNA]</scope>
    <source>
        <strain evidence="1 2">DSM 29052</strain>
    </source>
</reference>
<accession>A0A238YHZ0</accession>
<dbReference type="OrthoDB" id="7875218at2"/>
<dbReference type="EMBL" id="FZNN01000017">
    <property type="protein sequence ID" value="SNR70876.1"/>
    <property type="molecule type" value="Genomic_DNA"/>
</dbReference>
<gene>
    <name evidence="1" type="ORF">SAMN06265370_11756</name>
</gene>
<dbReference type="Pfam" id="PF20083">
    <property type="entry name" value="DUF6477"/>
    <property type="match status" value="1"/>
</dbReference>
<sequence length="101" mass="11315">MSNALRIFESIRRPRLLIRTARIGVADYRRSTQLHRLLGASSLPAHGTALERLIEIEKDLEQRRTDCAASYSVSRHIEVLVAMMGEAQLLRASYTPVLVAG</sequence>
<dbReference type="RefSeq" id="WP_089272527.1">
    <property type="nucleotide sequence ID" value="NZ_FZNN01000017.1"/>
</dbReference>
<evidence type="ECO:0000313" key="1">
    <source>
        <dbReference type="EMBL" id="SNR70876.1"/>
    </source>
</evidence>
<organism evidence="1 2">
    <name type="scientific">Puniceibacterium sediminis</name>
    <dbReference type="NCBI Taxonomy" id="1608407"/>
    <lineage>
        <taxon>Bacteria</taxon>
        <taxon>Pseudomonadati</taxon>
        <taxon>Pseudomonadota</taxon>
        <taxon>Alphaproteobacteria</taxon>
        <taxon>Rhodobacterales</taxon>
        <taxon>Paracoccaceae</taxon>
        <taxon>Puniceibacterium</taxon>
    </lineage>
</organism>
<name>A0A238YHZ0_9RHOB</name>
<dbReference type="AlphaFoldDB" id="A0A238YHZ0"/>
<dbReference type="Proteomes" id="UP000198417">
    <property type="component" value="Unassembled WGS sequence"/>
</dbReference>
<keyword evidence="2" id="KW-1185">Reference proteome</keyword>